<evidence type="ECO:0000259" key="1">
    <source>
        <dbReference type="Pfam" id="PF00535"/>
    </source>
</evidence>
<dbReference type="OrthoDB" id="9801954at2"/>
<dbReference type="InterPro" id="IPR029044">
    <property type="entry name" value="Nucleotide-diphossugar_trans"/>
</dbReference>
<gene>
    <name evidence="2" type="ORF">SAMN05216175_11927</name>
</gene>
<dbReference type="Pfam" id="PF00535">
    <property type="entry name" value="Glycos_transf_2"/>
    <property type="match status" value="1"/>
</dbReference>
<organism evidence="2 3">
    <name type="scientific">Neptunomonas qingdaonensis</name>
    <dbReference type="NCBI Taxonomy" id="1045558"/>
    <lineage>
        <taxon>Bacteria</taxon>
        <taxon>Pseudomonadati</taxon>
        <taxon>Pseudomonadota</taxon>
        <taxon>Gammaproteobacteria</taxon>
        <taxon>Oceanospirillales</taxon>
        <taxon>Oceanospirillaceae</taxon>
        <taxon>Neptunomonas</taxon>
    </lineage>
</organism>
<dbReference type="STRING" id="1045558.SAMN05216175_11927"/>
<evidence type="ECO:0000313" key="3">
    <source>
        <dbReference type="Proteomes" id="UP000198623"/>
    </source>
</evidence>
<dbReference type="PANTHER" id="PTHR43685">
    <property type="entry name" value="GLYCOSYLTRANSFERASE"/>
    <property type="match status" value="1"/>
</dbReference>
<dbReference type="EMBL" id="FOOU01000019">
    <property type="protein sequence ID" value="SFG92238.1"/>
    <property type="molecule type" value="Genomic_DNA"/>
</dbReference>
<feature type="domain" description="Glycosyltransferase 2-like" evidence="1">
    <location>
        <begin position="6"/>
        <end position="119"/>
    </location>
</feature>
<dbReference type="InterPro" id="IPR001173">
    <property type="entry name" value="Glyco_trans_2-like"/>
</dbReference>
<dbReference type="SUPFAM" id="SSF53448">
    <property type="entry name" value="Nucleotide-diphospho-sugar transferases"/>
    <property type="match status" value="1"/>
</dbReference>
<evidence type="ECO:0000313" key="2">
    <source>
        <dbReference type="EMBL" id="SFG92238.1"/>
    </source>
</evidence>
<dbReference type="PANTHER" id="PTHR43685:SF2">
    <property type="entry name" value="GLYCOSYLTRANSFERASE 2-LIKE DOMAIN-CONTAINING PROTEIN"/>
    <property type="match status" value="1"/>
</dbReference>
<dbReference type="CDD" id="cd00761">
    <property type="entry name" value="Glyco_tranf_GTA_type"/>
    <property type="match status" value="1"/>
</dbReference>
<proteinExistence type="predicted"/>
<dbReference type="Gene3D" id="3.90.550.10">
    <property type="entry name" value="Spore Coat Polysaccharide Biosynthesis Protein SpsA, Chain A"/>
    <property type="match status" value="1"/>
</dbReference>
<accession>A0A1I2VSM3</accession>
<dbReference type="InterPro" id="IPR050834">
    <property type="entry name" value="Glycosyltransf_2"/>
</dbReference>
<dbReference type="GO" id="GO:0016740">
    <property type="term" value="F:transferase activity"/>
    <property type="evidence" value="ECO:0007669"/>
    <property type="project" value="UniProtKB-KW"/>
</dbReference>
<keyword evidence="2" id="KW-0808">Transferase</keyword>
<dbReference type="AlphaFoldDB" id="A0A1I2VSM3"/>
<keyword evidence="3" id="KW-1185">Reference proteome</keyword>
<dbReference type="RefSeq" id="WP_090730535.1">
    <property type="nucleotide sequence ID" value="NZ_FOOU01000019.1"/>
</dbReference>
<name>A0A1I2VSM3_9GAMM</name>
<reference evidence="3" key="1">
    <citation type="submission" date="2016-10" db="EMBL/GenBank/DDBJ databases">
        <authorList>
            <person name="Varghese N."/>
            <person name="Submissions S."/>
        </authorList>
    </citation>
    <scope>NUCLEOTIDE SEQUENCE [LARGE SCALE GENOMIC DNA]</scope>
    <source>
        <strain evidence="3">CGMCC 1.10971</strain>
    </source>
</reference>
<protein>
    <submittedName>
        <fullName evidence="2">Glycosyltransferase involved in cell wall bisynthesis</fullName>
    </submittedName>
</protein>
<dbReference type="Proteomes" id="UP000198623">
    <property type="component" value="Unassembled WGS sequence"/>
</dbReference>
<sequence length="300" mass="34786">MGSIVSVIIPTHNRLDMLEEAIESVLMQTRMPDEVIVINDHIDTDIQVRDLVANYSNVRYLKNFETPGANQSRNLGISESVGDYVAFLDDDDFWCDEYLFEQLKTIEVHKVDLVYSDYVEFWDGLDRKITILVQTNEAPDDLNNKMSQGLFCPETTSAVVVKTSAIKEVGCFDIELESFQDWDLWYRLSKKIKFKRTKGCLVNFRQHDGIRTSVTYSKRLKGLNQVLEKWNGELGTEFESIYTSGCYYSNAKRKMMFGDWRGSFAGLGKVCFFRSAIGMKMFFEIIYKNVKYNLIRIRIT</sequence>